<reference evidence="9 10" key="1">
    <citation type="submission" date="2020-08" db="EMBL/GenBank/DDBJ databases">
        <title>Plant Genome Project.</title>
        <authorList>
            <person name="Zhang R.-G."/>
        </authorList>
    </citation>
    <scope>NUCLEOTIDE SEQUENCE [LARGE SCALE GENOMIC DNA]</scope>
    <source>
        <tissue evidence="9">Rhizome</tissue>
    </source>
</reference>
<gene>
    <name evidence="9" type="ORF">ZIOFF_074157</name>
</gene>
<evidence type="ECO:0000259" key="8">
    <source>
        <dbReference type="PROSITE" id="PS51767"/>
    </source>
</evidence>
<dbReference type="GO" id="GO:0006508">
    <property type="term" value="P:proteolysis"/>
    <property type="evidence" value="ECO:0007669"/>
    <property type="project" value="UniProtKB-KW"/>
</dbReference>
<dbReference type="InterPro" id="IPR032861">
    <property type="entry name" value="TAXi_N"/>
</dbReference>
<feature type="compositionally biased region" description="Gly residues" evidence="7">
    <location>
        <begin position="104"/>
        <end position="119"/>
    </location>
</feature>
<organism evidence="9 10">
    <name type="scientific">Zingiber officinale</name>
    <name type="common">Ginger</name>
    <name type="synonym">Amomum zingiber</name>
    <dbReference type="NCBI Taxonomy" id="94328"/>
    <lineage>
        <taxon>Eukaryota</taxon>
        <taxon>Viridiplantae</taxon>
        <taxon>Streptophyta</taxon>
        <taxon>Embryophyta</taxon>
        <taxon>Tracheophyta</taxon>
        <taxon>Spermatophyta</taxon>
        <taxon>Magnoliopsida</taxon>
        <taxon>Liliopsida</taxon>
        <taxon>Zingiberales</taxon>
        <taxon>Zingiberaceae</taxon>
        <taxon>Zingiber</taxon>
    </lineage>
</organism>
<comment type="similarity">
    <text evidence="1 6">Belongs to the peptidase A1 family.</text>
</comment>
<dbReference type="InterPro" id="IPR021109">
    <property type="entry name" value="Peptidase_aspartic_dom_sf"/>
</dbReference>
<dbReference type="PROSITE" id="PS00141">
    <property type="entry name" value="ASP_PROTEASE"/>
    <property type="match status" value="2"/>
</dbReference>
<dbReference type="InterPro" id="IPR001969">
    <property type="entry name" value="Aspartic_peptidase_AS"/>
</dbReference>
<dbReference type="InterPro" id="IPR033121">
    <property type="entry name" value="PEPTIDASE_A1"/>
</dbReference>
<evidence type="ECO:0000256" key="3">
    <source>
        <dbReference type="ARBA" id="ARBA00022729"/>
    </source>
</evidence>
<accession>A0A8J5EAS8</accession>
<dbReference type="PRINTS" id="PR00792">
    <property type="entry name" value="PEPSIN"/>
</dbReference>
<keyword evidence="3" id="KW-0732">Signal</keyword>
<dbReference type="PANTHER" id="PTHR13683:SF679">
    <property type="entry name" value="ASPARTYL PROTEASE FAMILY PROTEIN 2"/>
    <property type="match status" value="1"/>
</dbReference>
<dbReference type="Pfam" id="PF14543">
    <property type="entry name" value="TAXi_N"/>
    <property type="match status" value="1"/>
</dbReference>
<evidence type="ECO:0000256" key="5">
    <source>
        <dbReference type="PIRSR" id="PIRSR601461-1"/>
    </source>
</evidence>
<evidence type="ECO:0000313" key="9">
    <source>
        <dbReference type="EMBL" id="KAG6469440.1"/>
    </source>
</evidence>
<dbReference type="AlphaFoldDB" id="A0A8J5EAS8"/>
<feature type="compositionally biased region" description="Polar residues" evidence="7">
    <location>
        <begin position="145"/>
        <end position="163"/>
    </location>
</feature>
<dbReference type="EMBL" id="JACMSC010000022">
    <property type="protein sequence ID" value="KAG6469440.1"/>
    <property type="molecule type" value="Genomic_DNA"/>
</dbReference>
<dbReference type="Proteomes" id="UP000734854">
    <property type="component" value="Unassembled WGS sequence"/>
</dbReference>
<evidence type="ECO:0000256" key="1">
    <source>
        <dbReference type="ARBA" id="ARBA00007447"/>
    </source>
</evidence>
<dbReference type="PROSITE" id="PS51767">
    <property type="entry name" value="PEPTIDASE_A1"/>
    <property type="match status" value="1"/>
</dbReference>
<feature type="compositionally biased region" description="Polar residues" evidence="7">
    <location>
        <begin position="171"/>
        <end position="188"/>
    </location>
</feature>
<dbReference type="CDD" id="cd05472">
    <property type="entry name" value="cnd41_like"/>
    <property type="match status" value="1"/>
</dbReference>
<proteinExistence type="inferred from homology"/>
<evidence type="ECO:0000313" key="10">
    <source>
        <dbReference type="Proteomes" id="UP000734854"/>
    </source>
</evidence>
<dbReference type="PANTHER" id="PTHR13683">
    <property type="entry name" value="ASPARTYL PROTEASES"/>
    <property type="match status" value="1"/>
</dbReference>
<keyword evidence="2 6" id="KW-0645">Protease</keyword>
<keyword evidence="4 6" id="KW-0378">Hydrolase</keyword>
<feature type="region of interest" description="Disordered" evidence="7">
    <location>
        <begin position="99"/>
        <end position="220"/>
    </location>
</feature>
<evidence type="ECO:0000256" key="2">
    <source>
        <dbReference type="ARBA" id="ARBA00022670"/>
    </source>
</evidence>
<feature type="active site" evidence="5">
    <location>
        <position position="314"/>
    </location>
</feature>
<comment type="caution">
    <text evidence="9">The sequence shown here is derived from an EMBL/GenBank/DDBJ whole genome shotgun (WGS) entry which is preliminary data.</text>
</comment>
<protein>
    <recommendedName>
        <fullName evidence="8">Peptidase A1 domain-containing protein</fullName>
    </recommendedName>
</protein>
<keyword evidence="10" id="KW-1185">Reference proteome</keyword>
<sequence length="648" mass="69505">MAAINPFDLLRDDDNKDLWSLVFRSADLRCLSDLLLWSAALQICPAALVFSTAVLVCSTAVLVYRSADLPWSSALLTWSSALLVIRSADLPMSITEFFKPTTPGGRGSGRLRGGRGQQFGGNFDDGSSSPTSAPAIEDPGEFPTLSGNWDSTHELSPSGSSHVRSNETSEDTPNSNGTSKPLQRQTLFVTPLRSPATVVPEEDEAQSLATGVDSESEGTLSPSSFHFELSHRDSLLAATASPEQVFSLRLDRDAERVESLRQMLAEVAAPLPRNVTGRRGFSSKVVSGLAQGSGEYFARIGIGTPPRYVYMVLDTGSDIVWLQCAPCRRCYSQSDPIFDPRRSHTYAAVPCGTPLCRRLDVAGCDTRRRSCQYQVSYGDGSITMGEFSTETLTFRRSVRVPRVALGCGHDNEGLFVAAAGLLGLGRGSLSFPSQAGRRFGRMFSYCLVDRTSAGAPNRSSTVVFGNSAVPRASSRVAYTPMVRNPKVDSFYYIELTGVSVGGTRVPGVLASDLRLDPSTGRGGVIIDSGTSVTRLARSAYQALRDAFRAGTTGLKLAPGGFSLFDTCYDLSGRTEVKVPTVSLHLASGSAVSLPAENYLIPVDTRGTFCFAFAGTDSGVSIIGNIQQQGYRVVFDRDRSRVGLMPRGC</sequence>
<name>A0A8J5EAS8_ZINOF</name>
<dbReference type="Pfam" id="PF14541">
    <property type="entry name" value="TAXi_C"/>
    <property type="match status" value="1"/>
</dbReference>
<feature type="active site" evidence="5">
    <location>
        <position position="527"/>
    </location>
</feature>
<dbReference type="InterPro" id="IPR001461">
    <property type="entry name" value="Aspartic_peptidase_A1"/>
</dbReference>
<evidence type="ECO:0000256" key="4">
    <source>
        <dbReference type="ARBA" id="ARBA00022801"/>
    </source>
</evidence>
<keyword evidence="6" id="KW-0064">Aspartyl protease</keyword>
<dbReference type="Gene3D" id="2.40.70.10">
    <property type="entry name" value="Acid Proteases"/>
    <property type="match status" value="2"/>
</dbReference>
<dbReference type="SUPFAM" id="SSF50630">
    <property type="entry name" value="Acid proteases"/>
    <property type="match status" value="1"/>
</dbReference>
<evidence type="ECO:0000256" key="6">
    <source>
        <dbReference type="RuleBase" id="RU000454"/>
    </source>
</evidence>
<evidence type="ECO:0000256" key="7">
    <source>
        <dbReference type="SAM" id="MobiDB-lite"/>
    </source>
</evidence>
<dbReference type="InterPro" id="IPR032799">
    <property type="entry name" value="TAXi_C"/>
</dbReference>
<dbReference type="InterPro" id="IPR033873">
    <property type="entry name" value="CND41-like"/>
</dbReference>
<feature type="domain" description="Peptidase A1" evidence="8">
    <location>
        <begin position="296"/>
        <end position="644"/>
    </location>
</feature>
<dbReference type="GO" id="GO:0004190">
    <property type="term" value="F:aspartic-type endopeptidase activity"/>
    <property type="evidence" value="ECO:0007669"/>
    <property type="project" value="UniProtKB-KW"/>
</dbReference>
<dbReference type="FunFam" id="2.40.70.10:FF:000019">
    <property type="entry name" value="aspartyl protease family protein 2"/>
    <property type="match status" value="1"/>
</dbReference>
<dbReference type="FunFam" id="2.40.70.10:FF:000010">
    <property type="entry name" value="Aspartyl protease family protein 2"/>
    <property type="match status" value="1"/>
</dbReference>